<keyword evidence="1" id="KW-1133">Transmembrane helix</keyword>
<protein>
    <recommendedName>
        <fullName evidence="4">Transmembrane protein</fullName>
    </recommendedName>
</protein>
<evidence type="ECO:0000313" key="3">
    <source>
        <dbReference type="Proteomes" id="UP000051952"/>
    </source>
</evidence>
<dbReference type="Proteomes" id="UP000051952">
    <property type="component" value="Unassembled WGS sequence"/>
</dbReference>
<proteinExistence type="predicted"/>
<dbReference type="OrthoDB" id="1045822at2759"/>
<feature type="transmembrane region" description="Helical" evidence="1">
    <location>
        <begin position="46"/>
        <end position="67"/>
    </location>
</feature>
<dbReference type="VEuPathDB" id="TriTrypDB:BSAL_55090"/>
<keyword evidence="1" id="KW-0472">Membrane</keyword>
<organism evidence="2 3">
    <name type="scientific">Bodo saltans</name>
    <name type="common">Flagellated protozoan</name>
    <dbReference type="NCBI Taxonomy" id="75058"/>
    <lineage>
        <taxon>Eukaryota</taxon>
        <taxon>Discoba</taxon>
        <taxon>Euglenozoa</taxon>
        <taxon>Kinetoplastea</taxon>
        <taxon>Metakinetoplastina</taxon>
        <taxon>Eubodonida</taxon>
        <taxon>Bodonidae</taxon>
        <taxon>Bodo</taxon>
    </lineage>
</organism>
<sequence length="122" mass="13365">MSAADEFLTPFPGIWNDFSGCLDCFFCSCCFAGRQINAIADEPDSVYWPTCCLAAFLVTMPCISLYIRRKVVAKYQLNEGSCVTNCGSFCLFPISMCQTMRELDLRDANPGGTCCVSTASIC</sequence>
<dbReference type="EMBL" id="CYKH01000148">
    <property type="protein sequence ID" value="CUE73368.1"/>
    <property type="molecule type" value="Genomic_DNA"/>
</dbReference>
<reference evidence="3" key="1">
    <citation type="submission" date="2015-09" db="EMBL/GenBank/DDBJ databases">
        <authorList>
            <consortium name="Pathogen Informatics"/>
        </authorList>
    </citation>
    <scope>NUCLEOTIDE SEQUENCE [LARGE SCALE GENOMIC DNA]</scope>
    <source>
        <strain evidence="3">Lake Konstanz</strain>
    </source>
</reference>
<evidence type="ECO:0000256" key="1">
    <source>
        <dbReference type="SAM" id="Phobius"/>
    </source>
</evidence>
<gene>
    <name evidence="2" type="ORF">BSAL_55090</name>
</gene>
<keyword evidence="3" id="KW-1185">Reference proteome</keyword>
<evidence type="ECO:0000313" key="2">
    <source>
        <dbReference type="EMBL" id="CUE73368.1"/>
    </source>
</evidence>
<keyword evidence="1" id="KW-0812">Transmembrane</keyword>
<evidence type="ECO:0008006" key="4">
    <source>
        <dbReference type="Google" id="ProtNLM"/>
    </source>
</evidence>
<dbReference type="AlphaFoldDB" id="A0A0S4IIW6"/>
<accession>A0A0S4IIW6</accession>
<name>A0A0S4IIW6_BODSA</name>